<dbReference type="CDD" id="cd14503">
    <property type="entry name" value="PTP-bact"/>
    <property type="match status" value="1"/>
</dbReference>
<dbReference type="SUPFAM" id="SSF52799">
    <property type="entry name" value="(Phosphotyrosine protein) phosphatases II"/>
    <property type="match status" value="1"/>
</dbReference>
<protein>
    <recommendedName>
        <fullName evidence="1">DSP-PTPase phosphatase fused to NAD+ Kinase domain-containing protein</fullName>
    </recommendedName>
</protein>
<gene>
    <name evidence="2" type="ORF">F960_01463</name>
</gene>
<name>N8YCM1_9GAMM</name>
<evidence type="ECO:0000259" key="1">
    <source>
        <dbReference type="Pfam" id="PF22741"/>
    </source>
</evidence>
<evidence type="ECO:0000313" key="2">
    <source>
        <dbReference type="EMBL" id="ENV34396.1"/>
    </source>
</evidence>
<dbReference type="PATRIC" id="fig|1120926.3.peg.1402"/>
<dbReference type="InterPro" id="IPR055214">
    <property type="entry name" value="PTP-NADK"/>
</dbReference>
<dbReference type="STRING" id="202952.GCA_000747725_00424"/>
<dbReference type="EMBL" id="APPN01000058">
    <property type="protein sequence ID" value="ENV34396.1"/>
    <property type="molecule type" value="Genomic_DNA"/>
</dbReference>
<dbReference type="Gene3D" id="3.90.190.10">
    <property type="entry name" value="Protein tyrosine phosphatase superfamily"/>
    <property type="match status" value="1"/>
</dbReference>
<dbReference type="Pfam" id="PF22741">
    <property type="entry name" value="PTP-NADK"/>
    <property type="match status" value="1"/>
</dbReference>
<comment type="caution">
    <text evidence="2">The sequence shown here is derived from an EMBL/GenBank/DDBJ whole genome shotgun (WGS) entry which is preliminary data.</text>
</comment>
<dbReference type="Proteomes" id="UP000013117">
    <property type="component" value="Unassembled WGS sequence"/>
</dbReference>
<dbReference type="eggNOG" id="COG2365">
    <property type="taxonomic scope" value="Bacteria"/>
</dbReference>
<keyword evidence="3" id="KW-1185">Reference proteome</keyword>
<organism evidence="2 3">
    <name type="scientific">Acinetobacter gerneri DSM 14967 = CIP 107464 = MTCC 9824</name>
    <dbReference type="NCBI Taxonomy" id="1120926"/>
    <lineage>
        <taxon>Bacteria</taxon>
        <taxon>Pseudomonadati</taxon>
        <taxon>Pseudomonadota</taxon>
        <taxon>Gammaproteobacteria</taxon>
        <taxon>Moraxellales</taxon>
        <taxon>Moraxellaceae</taxon>
        <taxon>Acinetobacter</taxon>
    </lineage>
</organism>
<feature type="domain" description="DSP-PTPase phosphatase fused to NAD+ Kinase" evidence="1">
    <location>
        <begin position="25"/>
        <end position="131"/>
    </location>
</feature>
<evidence type="ECO:0000313" key="3">
    <source>
        <dbReference type="Proteomes" id="UP000013117"/>
    </source>
</evidence>
<sequence>MGYLNMTEIEDELSQILNFQYIHQHLFTSGQPTIEQFQRIKEYGVDTVINLALTDASNHLEHEDRVCLDLGLNYIQLPILWDTPADDQCLFVLDLIHHLAQEKMIWVHCSKNYRVSSLMYLYKQYYLNIDMPTAHEQLHQIWEPNETWTGLMHAVALQLQGRKSTQELEDSLHQNALEE</sequence>
<proteinExistence type="predicted"/>
<dbReference type="HOGENOM" id="CLU_105726_0_0_6"/>
<dbReference type="InterPro" id="IPR029021">
    <property type="entry name" value="Prot-tyrosine_phosphatase-like"/>
</dbReference>
<dbReference type="AlphaFoldDB" id="N8YCM1"/>
<reference evidence="2 3" key="1">
    <citation type="submission" date="2013-02" db="EMBL/GenBank/DDBJ databases">
        <title>The Genome Sequence of Acinetobacter gerneri CIP 107464.</title>
        <authorList>
            <consortium name="The Broad Institute Genome Sequencing Platform"/>
            <consortium name="The Broad Institute Genome Sequencing Center for Infectious Disease"/>
            <person name="Cerqueira G."/>
            <person name="Feldgarden M."/>
            <person name="Courvalin P."/>
            <person name="Perichon B."/>
            <person name="Grillot-Courvalin C."/>
            <person name="Clermont D."/>
            <person name="Rocha E."/>
            <person name="Yoon E.-J."/>
            <person name="Nemec A."/>
            <person name="Walker B."/>
            <person name="Young S.K."/>
            <person name="Zeng Q."/>
            <person name="Gargeya S."/>
            <person name="Fitzgerald M."/>
            <person name="Haas B."/>
            <person name="Abouelleil A."/>
            <person name="Alvarado L."/>
            <person name="Arachchi H.M."/>
            <person name="Berlin A.M."/>
            <person name="Chapman S.B."/>
            <person name="Dewar J."/>
            <person name="Goldberg J."/>
            <person name="Griggs A."/>
            <person name="Gujja S."/>
            <person name="Hansen M."/>
            <person name="Howarth C."/>
            <person name="Imamovic A."/>
            <person name="Larimer J."/>
            <person name="McCowan C."/>
            <person name="Murphy C."/>
            <person name="Neiman D."/>
            <person name="Pearson M."/>
            <person name="Priest M."/>
            <person name="Roberts A."/>
            <person name="Saif S."/>
            <person name="Shea T."/>
            <person name="Sisk P."/>
            <person name="Sykes S."/>
            <person name="Wortman J."/>
            <person name="Nusbaum C."/>
            <person name="Birren B."/>
        </authorList>
    </citation>
    <scope>NUCLEOTIDE SEQUENCE [LARGE SCALE GENOMIC DNA]</scope>
    <source>
        <strain evidence="2 3">CIP 107464</strain>
    </source>
</reference>
<accession>N8YCM1</accession>